<keyword evidence="11" id="KW-0511">Multifunctional enzyme</keyword>
<keyword evidence="8 14" id="KW-0418">Kinase</keyword>
<sequence length="310" mass="36317">MEILRFNIHTPIECRERITACIGYFDGLHLGHQQLVKRVLEIAEKTHTIPALITFDPDPWVVLKKLHNIPHITPMKHRQDIGAKLGIQKWIILDFQKDMAQLSYEQFHELVLKPLHIETLVCGYDFHYANRGEGSVKTLQAQHFFKVEVVEEIASANEKISSTRIEQSIKRGEMEETADIMGRFYEMRGIVKSGNRVGRKYGFPTANLKTQGEYIMPKQGVYIGSVFVLDTWWMAIINVGHNPSFNYQQNTSIEAYLLDFDKMIYDKTVTFRFHRFLREEQKFAGMQELKEQLLKDCDRARNYFRQRKEG</sequence>
<evidence type="ECO:0000256" key="10">
    <source>
        <dbReference type="ARBA" id="ARBA00022840"/>
    </source>
</evidence>
<evidence type="ECO:0000313" key="16">
    <source>
        <dbReference type="EMBL" id="TCU63530.1"/>
    </source>
</evidence>
<evidence type="ECO:0000256" key="14">
    <source>
        <dbReference type="PIRNR" id="PIRNR004491"/>
    </source>
</evidence>
<comment type="pathway">
    <text evidence="2 14">Cofactor biosynthesis; FMN biosynthesis; FMN from riboflavin (ATP route): step 1/1.</text>
</comment>
<dbReference type="PANTHER" id="PTHR22749">
    <property type="entry name" value="RIBOFLAVIN KINASE/FMN ADENYLYLTRANSFERASE"/>
    <property type="match status" value="1"/>
</dbReference>
<evidence type="ECO:0000256" key="11">
    <source>
        <dbReference type="ARBA" id="ARBA00023268"/>
    </source>
</evidence>
<evidence type="ECO:0000259" key="15">
    <source>
        <dbReference type="SMART" id="SM00904"/>
    </source>
</evidence>
<protein>
    <recommendedName>
        <fullName evidence="14">Riboflavin biosynthesis protein</fullName>
    </recommendedName>
    <domain>
        <recommendedName>
            <fullName evidence="14">Riboflavin kinase</fullName>
            <ecNumber evidence="14">2.7.1.26</ecNumber>
        </recommendedName>
        <alternativeName>
            <fullName evidence="14">Flavokinase</fullName>
        </alternativeName>
    </domain>
    <domain>
        <recommendedName>
            <fullName evidence="14">FMN adenylyltransferase</fullName>
            <ecNumber evidence="14">2.7.7.2</ecNumber>
        </recommendedName>
        <alternativeName>
            <fullName evidence="14">FAD pyrophosphorylase</fullName>
        </alternativeName>
        <alternativeName>
            <fullName evidence="14">FAD synthase</fullName>
        </alternativeName>
    </domain>
</protein>
<comment type="similarity">
    <text evidence="14">Belongs to the ribF family.</text>
</comment>
<feature type="domain" description="Riboflavin kinase" evidence="15">
    <location>
        <begin position="180"/>
        <end position="305"/>
    </location>
</feature>
<dbReference type="RefSeq" id="WP_008978357.1">
    <property type="nucleotide sequence ID" value="NZ_DBGDHU010000010.1"/>
</dbReference>
<dbReference type="InterPro" id="IPR023465">
    <property type="entry name" value="Riboflavin_kinase_dom_sf"/>
</dbReference>
<gene>
    <name evidence="16" type="ORF">EDD61_101182</name>
</gene>
<dbReference type="Proteomes" id="UP000295773">
    <property type="component" value="Unassembled WGS sequence"/>
</dbReference>
<dbReference type="SUPFAM" id="SSF82114">
    <property type="entry name" value="Riboflavin kinase-like"/>
    <property type="match status" value="1"/>
</dbReference>
<dbReference type="UniPathway" id="UPA00276">
    <property type="reaction ID" value="UER00406"/>
</dbReference>
<dbReference type="GO" id="GO:0008531">
    <property type="term" value="F:riboflavin kinase activity"/>
    <property type="evidence" value="ECO:0007669"/>
    <property type="project" value="UniProtKB-UniRule"/>
</dbReference>
<dbReference type="PANTHER" id="PTHR22749:SF6">
    <property type="entry name" value="RIBOFLAVIN KINASE"/>
    <property type="match status" value="1"/>
</dbReference>
<keyword evidence="3 14" id="KW-0285">Flavoprotein</keyword>
<evidence type="ECO:0000256" key="13">
    <source>
        <dbReference type="ARBA" id="ARBA00049494"/>
    </source>
</evidence>
<dbReference type="EC" id="2.7.7.2" evidence="14"/>
<proteinExistence type="inferred from homology"/>
<keyword evidence="7 14" id="KW-0547">Nucleotide-binding</keyword>
<accession>A0A4R3TM94</accession>
<dbReference type="Pfam" id="PF01687">
    <property type="entry name" value="Flavokinase"/>
    <property type="match status" value="1"/>
</dbReference>
<evidence type="ECO:0000256" key="1">
    <source>
        <dbReference type="ARBA" id="ARBA00004726"/>
    </source>
</evidence>
<reference evidence="16 17" key="1">
    <citation type="submission" date="2019-03" db="EMBL/GenBank/DDBJ databases">
        <title>Genomic Encyclopedia of Type Strains, Phase IV (KMG-IV): sequencing the most valuable type-strain genomes for metagenomic binning, comparative biology and taxonomic classification.</title>
        <authorList>
            <person name="Goeker M."/>
        </authorList>
    </citation>
    <scope>NUCLEOTIDE SEQUENCE [LARGE SCALE GENOMIC DNA]</scope>
    <source>
        <strain evidence="16 17">DSM 29481</strain>
    </source>
</reference>
<dbReference type="SUPFAM" id="SSF52374">
    <property type="entry name" value="Nucleotidylyl transferase"/>
    <property type="match status" value="1"/>
</dbReference>
<keyword evidence="9 14" id="KW-0274">FAD</keyword>
<comment type="catalytic activity">
    <reaction evidence="12 14">
        <text>riboflavin + ATP = FMN + ADP + H(+)</text>
        <dbReference type="Rhea" id="RHEA:14357"/>
        <dbReference type="ChEBI" id="CHEBI:15378"/>
        <dbReference type="ChEBI" id="CHEBI:30616"/>
        <dbReference type="ChEBI" id="CHEBI:57986"/>
        <dbReference type="ChEBI" id="CHEBI:58210"/>
        <dbReference type="ChEBI" id="CHEBI:456216"/>
        <dbReference type="EC" id="2.7.1.26"/>
    </reaction>
</comment>
<dbReference type="InterPro" id="IPR004821">
    <property type="entry name" value="Cyt_trans-like"/>
</dbReference>
<dbReference type="Gene3D" id="3.40.50.620">
    <property type="entry name" value="HUPs"/>
    <property type="match status" value="1"/>
</dbReference>
<evidence type="ECO:0000256" key="3">
    <source>
        <dbReference type="ARBA" id="ARBA00022630"/>
    </source>
</evidence>
<dbReference type="Pfam" id="PF06574">
    <property type="entry name" value="FAD_syn"/>
    <property type="match status" value="1"/>
</dbReference>
<dbReference type="PIRSF" id="PIRSF004491">
    <property type="entry name" value="FAD_Synth"/>
    <property type="match status" value="1"/>
</dbReference>
<dbReference type="UniPathway" id="UPA00277">
    <property type="reaction ID" value="UER00407"/>
</dbReference>
<keyword evidence="5 14" id="KW-0808">Transferase</keyword>
<evidence type="ECO:0000256" key="2">
    <source>
        <dbReference type="ARBA" id="ARBA00005201"/>
    </source>
</evidence>
<dbReference type="InterPro" id="IPR002606">
    <property type="entry name" value="Riboflavin_kinase_bac"/>
</dbReference>
<name>A0A4R3TM94_9FIRM</name>
<dbReference type="AlphaFoldDB" id="A0A4R3TM94"/>
<keyword evidence="6 14" id="KW-0548">Nucleotidyltransferase</keyword>
<evidence type="ECO:0000256" key="6">
    <source>
        <dbReference type="ARBA" id="ARBA00022695"/>
    </source>
</evidence>
<comment type="pathway">
    <text evidence="1 14">Cofactor biosynthesis; FAD biosynthesis; FAD from FMN: step 1/1.</text>
</comment>
<evidence type="ECO:0000256" key="4">
    <source>
        <dbReference type="ARBA" id="ARBA00022643"/>
    </source>
</evidence>
<evidence type="ECO:0000256" key="12">
    <source>
        <dbReference type="ARBA" id="ARBA00047880"/>
    </source>
</evidence>
<dbReference type="GO" id="GO:0006747">
    <property type="term" value="P:FAD biosynthetic process"/>
    <property type="evidence" value="ECO:0007669"/>
    <property type="project" value="UniProtKB-UniRule"/>
</dbReference>
<evidence type="ECO:0000313" key="17">
    <source>
        <dbReference type="Proteomes" id="UP000295773"/>
    </source>
</evidence>
<dbReference type="NCBIfam" id="TIGR00083">
    <property type="entry name" value="ribF"/>
    <property type="match status" value="1"/>
</dbReference>
<dbReference type="GO" id="GO:0009231">
    <property type="term" value="P:riboflavin biosynthetic process"/>
    <property type="evidence" value="ECO:0007669"/>
    <property type="project" value="InterPro"/>
</dbReference>
<dbReference type="CDD" id="cd02064">
    <property type="entry name" value="FAD_synthetase_N"/>
    <property type="match status" value="1"/>
</dbReference>
<dbReference type="InterPro" id="IPR015865">
    <property type="entry name" value="Riboflavin_kinase_bac/euk"/>
</dbReference>
<dbReference type="EMBL" id="SMBP01000001">
    <property type="protein sequence ID" value="TCU63530.1"/>
    <property type="molecule type" value="Genomic_DNA"/>
</dbReference>
<dbReference type="InterPro" id="IPR023468">
    <property type="entry name" value="Riboflavin_kinase"/>
</dbReference>
<keyword evidence="17" id="KW-1185">Reference proteome</keyword>
<evidence type="ECO:0000256" key="5">
    <source>
        <dbReference type="ARBA" id="ARBA00022679"/>
    </source>
</evidence>
<evidence type="ECO:0000256" key="7">
    <source>
        <dbReference type="ARBA" id="ARBA00022741"/>
    </source>
</evidence>
<comment type="caution">
    <text evidence="16">The sequence shown here is derived from an EMBL/GenBank/DDBJ whole genome shotgun (WGS) entry which is preliminary data.</text>
</comment>
<dbReference type="SMART" id="SM00904">
    <property type="entry name" value="Flavokinase"/>
    <property type="match status" value="1"/>
</dbReference>
<evidence type="ECO:0000256" key="9">
    <source>
        <dbReference type="ARBA" id="ARBA00022827"/>
    </source>
</evidence>
<dbReference type="Gene3D" id="2.40.30.30">
    <property type="entry name" value="Riboflavin kinase-like"/>
    <property type="match status" value="1"/>
</dbReference>
<dbReference type="EC" id="2.7.1.26" evidence="14"/>
<evidence type="ECO:0000256" key="8">
    <source>
        <dbReference type="ARBA" id="ARBA00022777"/>
    </source>
</evidence>
<dbReference type="InterPro" id="IPR015864">
    <property type="entry name" value="FAD_synthase"/>
</dbReference>
<dbReference type="NCBIfam" id="TIGR00125">
    <property type="entry name" value="cyt_tran_rel"/>
    <property type="match status" value="1"/>
</dbReference>
<keyword evidence="4 14" id="KW-0288">FMN</keyword>
<dbReference type="GO" id="GO:0009398">
    <property type="term" value="P:FMN biosynthetic process"/>
    <property type="evidence" value="ECO:0007669"/>
    <property type="project" value="UniProtKB-UniRule"/>
</dbReference>
<dbReference type="GO" id="GO:0005524">
    <property type="term" value="F:ATP binding"/>
    <property type="evidence" value="ECO:0007669"/>
    <property type="project" value="UniProtKB-UniRule"/>
</dbReference>
<keyword evidence="10 14" id="KW-0067">ATP-binding</keyword>
<dbReference type="InterPro" id="IPR014729">
    <property type="entry name" value="Rossmann-like_a/b/a_fold"/>
</dbReference>
<organism evidence="16 17">
    <name type="scientific">Longicatena caecimuris</name>
    <dbReference type="NCBI Taxonomy" id="1796635"/>
    <lineage>
        <taxon>Bacteria</taxon>
        <taxon>Bacillati</taxon>
        <taxon>Bacillota</taxon>
        <taxon>Erysipelotrichia</taxon>
        <taxon>Erysipelotrichales</taxon>
        <taxon>Erysipelotrichaceae</taxon>
        <taxon>Longicatena</taxon>
    </lineage>
</organism>
<dbReference type="GO" id="GO:0003919">
    <property type="term" value="F:FMN adenylyltransferase activity"/>
    <property type="evidence" value="ECO:0007669"/>
    <property type="project" value="UniProtKB-UniRule"/>
</dbReference>
<comment type="catalytic activity">
    <reaction evidence="13 14">
        <text>FMN + ATP + H(+) = FAD + diphosphate</text>
        <dbReference type="Rhea" id="RHEA:17237"/>
        <dbReference type="ChEBI" id="CHEBI:15378"/>
        <dbReference type="ChEBI" id="CHEBI:30616"/>
        <dbReference type="ChEBI" id="CHEBI:33019"/>
        <dbReference type="ChEBI" id="CHEBI:57692"/>
        <dbReference type="ChEBI" id="CHEBI:58210"/>
        <dbReference type="EC" id="2.7.7.2"/>
    </reaction>
</comment>